<evidence type="ECO:0000313" key="4">
    <source>
        <dbReference type="Proteomes" id="UP000187203"/>
    </source>
</evidence>
<evidence type="ECO:0000256" key="2">
    <source>
        <dbReference type="ARBA" id="ARBA00022679"/>
    </source>
</evidence>
<reference evidence="4" key="1">
    <citation type="submission" date="2013-09" db="EMBL/GenBank/DDBJ databases">
        <title>Corchorus olitorius genome sequencing.</title>
        <authorList>
            <person name="Alam M."/>
            <person name="Haque M.S."/>
            <person name="Islam M.S."/>
            <person name="Emdad E.M."/>
            <person name="Islam M.M."/>
            <person name="Ahmed B."/>
            <person name="Halim A."/>
            <person name="Hossen Q.M.M."/>
            <person name="Hossain M.Z."/>
            <person name="Ahmed R."/>
            <person name="Khan M.M."/>
            <person name="Islam R."/>
            <person name="Rashid M.M."/>
            <person name="Khan S.A."/>
            <person name="Rahman M.S."/>
            <person name="Alam M."/>
            <person name="Yahiya A.S."/>
            <person name="Khan M.S."/>
            <person name="Azam M.S."/>
            <person name="Haque T."/>
            <person name="Lashkar M.Z.H."/>
            <person name="Akhand A.I."/>
            <person name="Morshed G."/>
            <person name="Roy S."/>
            <person name="Uddin K.S."/>
            <person name="Rabeya T."/>
            <person name="Hossain A.S."/>
            <person name="Chowdhury A."/>
            <person name="Snigdha A.R."/>
            <person name="Mortoza M.S."/>
            <person name="Matin S.A."/>
            <person name="Hoque S.M.E."/>
            <person name="Islam M.K."/>
            <person name="Roy D.K."/>
            <person name="Haider R."/>
            <person name="Moosa M.M."/>
            <person name="Elias S.M."/>
            <person name="Hasan A.M."/>
            <person name="Jahan S."/>
            <person name="Shafiuddin M."/>
            <person name="Mahmood N."/>
            <person name="Shommy N.S."/>
        </authorList>
    </citation>
    <scope>NUCLEOTIDE SEQUENCE [LARGE SCALE GENOMIC DNA]</scope>
    <source>
        <strain evidence="4">cv. O-4</strain>
    </source>
</reference>
<sequence length="455" mass="50747">MAKLSSSSLAFTVQRREPELVCPAEPTPREHKLLSDIDDQETLRFQIPFIQFYHRNPSMQGKDPVKVIREALAKALVFYYPYAGRLWEGHNGKLMVDCTGEGILFIEADADVTLDEIGSDALQPPFPCFDELLYDVPDSDGMQNRPLMLIQITRLKCGGFIFALRLNHVISDGTGIAQFMSAVAELARGCATPTTPPVWERHLLNANDPPRVTCKHNEYDEVEEVVNLSDNMVERSFFFGGNEISSLYKLLPLHLHRCSRFELLTASLWRCRTLALNLNPNEEVRMMCCANVRSKFNPPLPSGYYGNAFVFPAAKTTAGQLCGNPLEYAVELVKEAKASVTEEYVKSVASLMVINGKKRVKFPMRGSYLISDLKHMGYRDVDFGWGKAEFGGLAKAIGPISFIISAKDKKGQVGAVVPVCLPAPAMERFAKELDKMLIHPTYEISKPNFINIASA</sequence>
<keyword evidence="2 3" id="KW-0808">Transferase</keyword>
<dbReference type="PANTHER" id="PTHR31147:SF66">
    <property type="entry name" value="OS05G0315700 PROTEIN"/>
    <property type="match status" value="1"/>
</dbReference>
<dbReference type="GO" id="GO:0016740">
    <property type="term" value="F:transferase activity"/>
    <property type="evidence" value="ECO:0007669"/>
    <property type="project" value="UniProtKB-KW"/>
</dbReference>
<evidence type="ECO:0000313" key="3">
    <source>
        <dbReference type="EMBL" id="OMO52406.1"/>
    </source>
</evidence>
<dbReference type="STRING" id="93759.A0A1R3G2V5"/>
<name>A0A1R3G2V5_9ROSI</name>
<dbReference type="InterPro" id="IPR050898">
    <property type="entry name" value="Plant_acyltransferase"/>
</dbReference>
<dbReference type="EMBL" id="AWUE01023863">
    <property type="protein sequence ID" value="OMO52406.1"/>
    <property type="molecule type" value="Genomic_DNA"/>
</dbReference>
<dbReference type="OrthoDB" id="1483986at2759"/>
<dbReference type="AlphaFoldDB" id="A0A1R3G2V5"/>
<organism evidence="3 4">
    <name type="scientific">Corchorus olitorius</name>
    <dbReference type="NCBI Taxonomy" id="93759"/>
    <lineage>
        <taxon>Eukaryota</taxon>
        <taxon>Viridiplantae</taxon>
        <taxon>Streptophyta</taxon>
        <taxon>Embryophyta</taxon>
        <taxon>Tracheophyta</taxon>
        <taxon>Spermatophyta</taxon>
        <taxon>Magnoliopsida</taxon>
        <taxon>eudicotyledons</taxon>
        <taxon>Gunneridae</taxon>
        <taxon>Pentapetalae</taxon>
        <taxon>rosids</taxon>
        <taxon>malvids</taxon>
        <taxon>Malvales</taxon>
        <taxon>Malvaceae</taxon>
        <taxon>Grewioideae</taxon>
        <taxon>Apeibeae</taxon>
        <taxon>Corchorus</taxon>
    </lineage>
</organism>
<dbReference type="Proteomes" id="UP000187203">
    <property type="component" value="Unassembled WGS sequence"/>
</dbReference>
<gene>
    <name evidence="3" type="ORF">COLO4_37224</name>
</gene>
<protein>
    <submittedName>
        <fullName evidence="3">Transferase</fullName>
    </submittedName>
</protein>
<dbReference type="Gene3D" id="3.30.559.10">
    <property type="entry name" value="Chloramphenicol acetyltransferase-like domain"/>
    <property type="match status" value="2"/>
</dbReference>
<dbReference type="InterPro" id="IPR023213">
    <property type="entry name" value="CAT-like_dom_sf"/>
</dbReference>
<comment type="caution">
    <text evidence="3">The sequence shown here is derived from an EMBL/GenBank/DDBJ whole genome shotgun (WGS) entry which is preliminary data.</text>
</comment>
<keyword evidence="4" id="KW-1185">Reference proteome</keyword>
<dbReference type="Pfam" id="PF02458">
    <property type="entry name" value="Transferase"/>
    <property type="match status" value="1"/>
</dbReference>
<comment type="similarity">
    <text evidence="1">Belongs to the plant acyltransferase family.</text>
</comment>
<evidence type="ECO:0000256" key="1">
    <source>
        <dbReference type="ARBA" id="ARBA00009861"/>
    </source>
</evidence>
<dbReference type="PANTHER" id="PTHR31147">
    <property type="entry name" value="ACYL TRANSFERASE 4"/>
    <property type="match status" value="1"/>
</dbReference>
<dbReference type="SMR" id="A0A1R3G2V5"/>
<proteinExistence type="inferred from homology"/>
<accession>A0A1R3G2V5</accession>